<evidence type="ECO:0000313" key="10">
    <source>
        <dbReference type="Proteomes" id="UP001155901"/>
    </source>
</evidence>
<dbReference type="AlphaFoldDB" id="A0AA41HIV3"/>
<evidence type="ECO:0000313" key="8">
    <source>
        <dbReference type="EMBL" id="MBV6324638.1"/>
    </source>
</evidence>
<evidence type="ECO:0000313" key="11">
    <source>
        <dbReference type="Proteomes" id="UP001162889"/>
    </source>
</evidence>
<comment type="caution">
    <text evidence="8">The sequence shown here is derived from an EMBL/GenBank/DDBJ whole genome shotgun (WGS) entry which is preliminary data.</text>
</comment>
<keyword evidence="5" id="KW-0378">Hydrolase</keyword>
<sequence>MEIALFDTNILIDNLEGHAAAVVELTNDDDAIISSITWMAVACKMDQAGKQRFNAFLTGAGIKVVHSNDDIMERAATIRGASIVTPPKIALPDCIIRATAEAEGRLLVTRNPDDFGGEGPRVRVPYELVAGIAVNIKPPPA</sequence>
<dbReference type="PANTHER" id="PTHR33653">
    <property type="entry name" value="RIBONUCLEASE VAPC2"/>
    <property type="match status" value="1"/>
</dbReference>
<evidence type="ECO:0000313" key="9">
    <source>
        <dbReference type="EMBL" id="MCP2009917.1"/>
    </source>
</evidence>
<dbReference type="GO" id="GO:0046872">
    <property type="term" value="F:metal ion binding"/>
    <property type="evidence" value="ECO:0007669"/>
    <property type="project" value="UniProtKB-KW"/>
</dbReference>
<dbReference type="Pfam" id="PF01850">
    <property type="entry name" value="PIN"/>
    <property type="match status" value="1"/>
</dbReference>
<evidence type="ECO:0000256" key="5">
    <source>
        <dbReference type="ARBA" id="ARBA00022801"/>
    </source>
</evidence>
<evidence type="ECO:0000256" key="3">
    <source>
        <dbReference type="ARBA" id="ARBA00022722"/>
    </source>
</evidence>
<proteinExistence type="predicted"/>
<reference evidence="9" key="2">
    <citation type="submission" date="2022-03" db="EMBL/GenBank/DDBJ databases">
        <title>Genome Encyclopedia of Bacteria and Archaea VI: Functional Genomics of Type Strains.</title>
        <authorList>
            <person name="Whitman W."/>
        </authorList>
    </citation>
    <scope>NUCLEOTIDE SEQUENCE</scope>
    <source>
        <strain evidence="9">HSC-15S17</strain>
    </source>
</reference>
<dbReference type="EMBL" id="JALJZU010000007">
    <property type="protein sequence ID" value="MCP2009917.1"/>
    <property type="molecule type" value="Genomic_DNA"/>
</dbReference>
<dbReference type="GO" id="GO:0016787">
    <property type="term" value="F:hydrolase activity"/>
    <property type="evidence" value="ECO:0007669"/>
    <property type="project" value="UniProtKB-KW"/>
</dbReference>
<keyword evidence="4" id="KW-0479">Metal-binding</keyword>
<accession>A0AA41HIV3</accession>
<reference evidence="8" key="1">
    <citation type="submission" date="2021-07" db="EMBL/GenBank/DDBJ databases">
        <title>Characterization of violacein-producing bacteria and related species.</title>
        <authorList>
            <person name="Wilson H.S."/>
            <person name="De Leon M.E."/>
        </authorList>
    </citation>
    <scope>NUCLEOTIDE SEQUENCE</scope>
    <source>
        <strain evidence="8">HSC-15S17</strain>
    </source>
</reference>
<keyword evidence="6" id="KW-0460">Magnesium</keyword>
<evidence type="ECO:0000256" key="6">
    <source>
        <dbReference type="ARBA" id="ARBA00022842"/>
    </source>
</evidence>
<name>A0AA41HIV3_9BURK</name>
<dbReference type="Proteomes" id="UP001155901">
    <property type="component" value="Unassembled WGS sequence"/>
</dbReference>
<gene>
    <name evidence="8" type="ORF">KVP70_27285</name>
    <name evidence="9" type="ORF">L1274_003649</name>
</gene>
<protein>
    <submittedName>
        <fullName evidence="9">Nucleic acid-binding protein</fullName>
    </submittedName>
    <submittedName>
        <fullName evidence="8">PIN domain-containing protein</fullName>
    </submittedName>
</protein>
<evidence type="ECO:0000256" key="2">
    <source>
        <dbReference type="ARBA" id="ARBA00022649"/>
    </source>
</evidence>
<dbReference type="InterPro" id="IPR002716">
    <property type="entry name" value="PIN_dom"/>
</dbReference>
<keyword evidence="2" id="KW-1277">Toxin-antitoxin system</keyword>
<feature type="domain" description="PIN" evidence="7">
    <location>
        <begin position="5"/>
        <end position="113"/>
    </location>
</feature>
<comment type="cofactor">
    <cofactor evidence="1">
        <name>Mg(2+)</name>
        <dbReference type="ChEBI" id="CHEBI:18420"/>
    </cofactor>
</comment>
<evidence type="ECO:0000256" key="1">
    <source>
        <dbReference type="ARBA" id="ARBA00001946"/>
    </source>
</evidence>
<dbReference type="PANTHER" id="PTHR33653:SF1">
    <property type="entry name" value="RIBONUCLEASE VAPC2"/>
    <property type="match status" value="1"/>
</dbReference>
<evidence type="ECO:0000256" key="4">
    <source>
        <dbReference type="ARBA" id="ARBA00022723"/>
    </source>
</evidence>
<dbReference type="InterPro" id="IPR050556">
    <property type="entry name" value="Type_II_TA_system_RNase"/>
</dbReference>
<dbReference type="Proteomes" id="UP001162889">
    <property type="component" value="Unassembled WGS sequence"/>
</dbReference>
<organism evidence="8 10">
    <name type="scientific">Duganella violaceipulchra</name>
    <dbReference type="NCBI Taxonomy" id="2849652"/>
    <lineage>
        <taxon>Bacteria</taxon>
        <taxon>Pseudomonadati</taxon>
        <taxon>Pseudomonadota</taxon>
        <taxon>Betaproteobacteria</taxon>
        <taxon>Burkholderiales</taxon>
        <taxon>Oxalobacteraceae</taxon>
        <taxon>Telluria group</taxon>
        <taxon>Duganella</taxon>
    </lineage>
</organism>
<dbReference type="RefSeq" id="WP_217945560.1">
    <property type="nucleotide sequence ID" value="NZ_JAHTGR010000019.1"/>
</dbReference>
<dbReference type="EMBL" id="JAHTGR010000019">
    <property type="protein sequence ID" value="MBV6324638.1"/>
    <property type="molecule type" value="Genomic_DNA"/>
</dbReference>
<dbReference type="GO" id="GO:0004518">
    <property type="term" value="F:nuclease activity"/>
    <property type="evidence" value="ECO:0007669"/>
    <property type="project" value="UniProtKB-KW"/>
</dbReference>
<evidence type="ECO:0000259" key="7">
    <source>
        <dbReference type="Pfam" id="PF01850"/>
    </source>
</evidence>
<keyword evidence="11" id="KW-1185">Reference proteome</keyword>
<keyword evidence="3" id="KW-0540">Nuclease</keyword>